<keyword evidence="5 10" id="KW-0560">Oxidoreductase</keyword>
<dbReference type="EMBL" id="CABIKM010000033">
    <property type="protein sequence ID" value="VUZ85737.1"/>
    <property type="molecule type" value="Genomic_DNA"/>
</dbReference>
<dbReference type="GO" id="GO:0016491">
    <property type="term" value="F:oxidoreductase activity"/>
    <property type="evidence" value="ECO:0007669"/>
    <property type="project" value="UniProtKB-KW"/>
</dbReference>
<dbReference type="InterPro" id="IPR052175">
    <property type="entry name" value="ComplexI-like_HydComp"/>
</dbReference>
<feature type="transmembrane region" description="Helical" evidence="8">
    <location>
        <begin position="219"/>
        <end position="240"/>
    </location>
</feature>
<name>A0A564ZLK4_9BACT</name>
<proteinExistence type="predicted"/>
<evidence type="ECO:0000313" key="11">
    <source>
        <dbReference type="Proteomes" id="UP000334340"/>
    </source>
</evidence>
<keyword evidence="3 7" id="KW-0812">Transmembrane</keyword>
<feature type="transmembrane region" description="Helical" evidence="8">
    <location>
        <begin position="540"/>
        <end position="560"/>
    </location>
</feature>
<gene>
    <name evidence="10" type="ORF">MELA_02122</name>
</gene>
<dbReference type="NCBIfam" id="NF005086">
    <property type="entry name" value="PRK06521.1"/>
    <property type="match status" value="1"/>
</dbReference>
<protein>
    <submittedName>
        <fullName evidence="10">Hydrogenase-4 component F</fullName>
        <ecNumber evidence="10">1.-.-.-</ecNumber>
    </submittedName>
</protein>
<feature type="transmembrane region" description="Helical" evidence="8">
    <location>
        <begin position="144"/>
        <end position="161"/>
    </location>
</feature>
<sequence>MMMTSSETLALNLLLLALGGFGAGAAGALLAARRPRVSRWAGHAGALIGAVAAFALGAVGLAGGTLDVTIPTLFPVDGLSLGMDRLSAFFVLVIAVAAIPSSIYAIAYTRDYEGRSSLAGMGLGFNVFLAGMVLAALARNVLTFLFMWEAMSLASYFLVMTEAEHRETQYAGWLYVVTTHAGFACLLIGFLLMAHETGTTNLSEWGAASALLSGPMRDAIFVLLALGFGAKAGVVPLHIWLPKAHPAAPSHVSALMSGVMIKLGVYGLVRIGFDWLGVGVSWWGGAVLVVAAMSAVLGVLYALVEQDLKCLLAYSSVENIGIILLGVGAGMLFRSYHLDALASLALVAGLYHALNHAVFKPLLFMGAGAVVHATGTRNMEEMGGLIKRMPQTAACFLVGSVAIAALPPFNGFISEWLMFQSLLLSFQISATGTNLLFALSIAALALTSGLAAACFVKAFGIAFLALPRSQQAEQAREVPWMMRGTMAISAMACLLLGVAPVGALRLLNATAADLTGTYADVRFNWNGIVANDAFATVSPLWIAVALVSLLALVPIVLRIIGANVGRRAYETWGCGRALQTARFEYTGTAFANPFKRVFGLLYRPVKELDIQFHPESRMFVETIAYRNETRSIFEEAFYGPISRLVQRGAQRARIVQSGNVHLYLLYIFVALIALLALAG</sequence>
<dbReference type="EC" id="1.-.-.-" evidence="10"/>
<feature type="transmembrane region" description="Helical" evidence="8">
    <location>
        <begin position="660"/>
        <end position="678"/>
    </location>
</feature>
<feature type="transmembrane region" description="Helical" evidence="8">
    <location>
        <begin position="433"/>
        <end position="466"/>
    </location>
</feature>
<evidence type="ECO:0000256" key="8">
    <source>
        <dbReference type="SAM" id="Phobius"/>
    </source>
</evidence>
<feature type="transmembrane region" description="Helical" evidence="8">
    <location>
        <begin position="487"/>
        <end position="507"/>
    </location>
</feature>
<keyword evidence="4 8" id="KW-1133">Transmembrane helix</keyword>
<feature type="transmembrane region" description="Helical" evidence="8">
    <location>
        <begin position="173"/>
        <end position="194"/>
    </location>
</feature>
<feature type="transmembrane region" description="Helical" evidence="8">
    <location>
        <begin position="12"/>
        <end position="32"/>
    </location>
</feature>
<dbReference type="PRINTS" id="PR01437">
    <property type="entry name" value="NUOXDRDTASE4"/>
</dbReference>
<dbReference type="PANTHER" id="PTHR42682">
    <property type="entry name" value="HYDROGENASE-4 COMPONENT F"/>
    <property type="match status" value="1"/>
</dbReference>
<evidence type="ECO:0000256" key="2">
    <source>
        <dbReference type="ARBA" id="ARBA00022475"/>
    </source>
</evidence>
<feature type="transmembrane region" description="Helical" evidence="8">
    <location>
        <begin position="394"/>
        <end position="413"/>
    </location>
</feature>
<keyword evidence="2" id="KW-1003">Cell membrane</keyword>
<dbReference type="GO" id="GO:0042773">
    <property type="term" value="P:ATP synthesis coupled electron transport"/>
    <property type="evidence" value="ECO:0007669"/>
    <property type="project" value="InterPro"/>
</dbReference>
<feature type="transmembrane region" description="Helical" evidence="8">
    <location>
        <begin position="86"/>
        <end position="106"/>
    </location>
</feature>
<dbReference type="AlphaFoldDB" id="A0A564ZLK4"/>
<reference evidence="10 11" key="1">
    <citation type="submission" date="2019-07" db="EMBL/GenBank/DDBJ databases">
        <authorList>
            <person name="Cremers G."/>
        </authorList>
    </citation>
    <scope>NUCLEOTIDE SEQUENCE [LARGE SCALE GENOMIC DNA]</scope>
</reference>
<dbReference type="PANTHER" id="PTHR42682:SF3">
    <property type="entry name" value="FORMATE HYDROGENLYASE SUBUNIT 3-RELATED"/>
    <property type="match status" value="1"/>
</dbReference>
<accession>A0A564ZLK4</accession>
<evidence type="ECO:0000259" key="9">
    <source>
        <dbReference type="Pfam" id="PF00361"/>
    </source>
</evidence>
<evidence type="ECO:0000256" key="1">
    <source>
        <dbReference type="ARBA" id="ARBA00004651"/>
    </source>
</evidence>
<dbReference type="GO" id="GO:0005886">
    <property type="term" value="C:plasma membrane"/>
    <property type="evidence" value="ECO:0007669"/>
    <property type="project" value="UniProtKB-SubCell"/>
</dbReference>
<dbReference type="InterPro" id="IPR003918">
    <property type="entry name" value="NADH_UbQ_OxRdtase"/>
</dbReference>
<organism evidence="10 11">
    <name type="scientific">Candidatus Methylomirabilis lanthanidiphila</name>
    <dbReference type="NCBI Taxonomy" id="2211376"/>
    <lineage>
        <taxon>Bacteria</taxon>
        <taxon>Candidatus Methylomirabilota</taxon>
        <taxon>Candidatus Methylomirabilia</taxon>
        <taxon>Candidatus Methylomirabilales</taxon>
        <taxon>Candidatus Methylomirabilaceae</taxon>
        <taxon>Candidatus Methylomirabilis</taxon>
    </lineage>
</organism>
<evidence type="ECO:0000256" key="7">
    <source>
        <dbReference type="RuleBase" id="RU000320"/>
    </source>
</evidence>
<keyword evidence="11" id="KW-1185">Reference proteome</keyword>
<evidence type="ECO:0000256" key="5">
    <source>
        <dbReference type="ARBA" id="ARBA00023002"/>
    </source>
</evidence>
<feature type="transmembrane region" description="Helical" evidence="8">
    <location>
        <begin position="281"/>
        <end position="304"/>
    </location>
</feature>
<dbReference type="Pfam" id="PF00361">
    <property type="entry name" value="Proton_antipo_M"/>
    <property type="match status" value="1"/>
</dbReference>
<feature type="transmembrane region" description="Helical" evidence="8">
    <location>
        <begin position="353"/>
        <end position="373"/>
    </location>
</feature>
<evidence type="ECO:0000256" key="6">
    <source>
        <dbReference type="ARBA" id="ARBA00023136"/>
    </source>
</evidence>
<feature type="transmembrane region" description="Helical" evidence="8">
    <location>
        <begin position="311"/>
        <end position="333"/>
    </location>
</feature>
<keyword evidence="6 8" id="KW-0472">Membrane</keyword>
<feature type="domain" description="NADH:quinone oxidoreductase/Mrp antiporter transmembrane" evidence="9">
    <location>
        <begin position="138"/>
        <end position="427"/>
    </location>
</feature>
<dbReference type="GO" id="GO:0008137">
    <property type="term" value="F:NADH dehydrogenase (ubiquinone) activity"/>
    <property type="evidence" value="ECO:0007669"/>
    <property type="project" value="InterPro"/>
</dbReference>
<evidence type="ECO:0000313" key="10">
    <source>
        <dbReference type="EMBL" id="VUZ85737.1"/>
    </source>
</evidence>
<feature type="transmembrane region" description="Helical" evidence="8">
    <location>
        <begin position="44"/>
        <end position="66"/>
    </location>
</feature>
<evidence type="ECO:0000256" key="4">
    <source>
        <dbReference type="ARBA" id="ARBA00022989"/>
    </source>
</evidence>
<dbReference type="InterPro" id="IPR001750">
    <property type="entry name" value="ND/Mrp_TM"/>
</dbReference>
<evidence type="ECO:0000256" key="3">
    <source>
        <dbReference type="ARBA" id="ARBA00022692"/>
    </source>
</evidence>
<comment type="subcellular location">
    <subcellularLocation>
        <location evidence="1">Cell membrane</location>
        <topology evidence="1">Multi-pass membrane protein</topology>
    </subcellularLocation>
    <subcellularLocation>
        <location evidence="7">Membrane</location>
        <topology evidence="7">Multi-pass membrane protein</topology>
    </subcellularLocation>
</comment>
<dbReference type="Proteomes" id="UP000334340">
    <property type="component" value="Unassembled WGS sequence"/>
</dbReference>
<feature type="transmembrane region" description="Helical" evidence="8">
    <location>
        <begin position="118"/>
        <end position="138"/>
    </location>
</feature>
<feature type="transmembrane region" description="Helical" evidence="8">
    <location>
        <begin position="252"/>
        <end position="269"/>
    </location>
</feature>